<accession>A0A8X6HWD8</accession>
<keyword evidence="3" id="KW-1185">Reference proteome</keyword>
<reference evidence="2" key="1">
    <citation type="submission" date="2020-07" db="EMBL/GenBank/DDBJ databases">
        <title>Multicomponent nature underlies the extraordinary mechanical properties of spider dragline silk.</title>
        <authorList>
            <person name="Kono N."/>
            <person name="Nakamura H."/>
            <person name="Mori M."/>
            <person name="Yoshida Y."/>
            <person name="Ohtoshi R."/>
            <person name="Malay A.D."/>
            <person name="Moran D.A.P."/>
            <person name="Tomita M."/>
            <person name="Numata K."/>
            <person name="Arakawa K."/>
        </authorList>
    </citation>
    <scope>NUCLEOTIDE SEQUENCE</scope>
</reference>
<name>A0A8X6HWD8_TRICU</name>
<evidence type="ECO:0000313" key="3">
    <source>
        <dbReference type="Proteomes" id="UP000887116"/>
    </source>
</evidence>
<sequence>MSKVEKGLYSLFSDGTGNGGDGDWVAGTDLCSRGGGDGAPLRQLCPQECDSQTESSPLSRIPRRSLDSENESKHGSHHTLVPVDLRLDLIQSFSKTTIRNFSTKIQTLKVWYKSL</sequence>
<evidence type="ECO:0000256" key="1">
    <source>
        <dbReference type="SAM" id="MobiDB-lite"/>
    </source>
</evidence>
<protein>
    <submittedName>
        <fullName evidence="2">Uncharacterized protein</fullName>
    </submittedName>
</protein>
<proteinExistence type="predicted"/>
<gene>
    <name evidence="2" type="ORF">TNCT_319791</name>
</gene>
<dbReference type="AlphaFoldDB" id="A0A8X6HWD8"/>
<evidence type="ECO:0000313" key="2">
    <source>
        <dbReference type="EMBL" id="GFR10879.1"/>
    </source>
</evidence>
<comment type="caution">
    <text evidence="2">The sequence shown here is derived from an EMBL/GenBank/DDBJ whole genome shotgun (WGS) entry which is preliminary data.</text>
</comment>
<dbReference type="EMBL" id="BMAO01026595">
    <property type="protein sequence ID" value="GFR10879.1"/>
    <property type="molecule type" value="Genomic_DNA"/>
</dbReference>
<dbReference type="OrthoDB" id="10507208at2759"/>
<feature type="region of interest" description="Disordered" evidence="1">
    <location>
        <begin position="48"/>
        <end position="77"/>
    </location>
</feature>
<feature type="compositionally biased region" description="Basic and acidic residues" evidence="1">
    <location>
        <begin position="64"/>
        <end position="74"/>
    </location>
</feature>
<dbReference type="Proteomes" id="UP000887116">
    <property type="component" value="Unassembled WGS sequence"/>
</dbReference>
<organism evidence="2 3">
    <name type="scientific">Trichonephila clavata</name>
    <name type="common">Joro spider</name>
    <name type="synonym">Nephila clavata</name>
    <dbReference type="NCBI Taxonomy" id="2740835"/>
    <lineage>
        <taxon>Eukaryota</taxon>
        <taxon>Metazoa</taxon>
        <taxon>Ecdysozoa</taxon>
        <taxon>Arthropoda</taxon>
        <taxon>Chelicerata</taxon>
        <taxon>Arachnida</taxon>
        <taxon>Araneae</taxon>
        <taxon>Araneomorphae</taxon>
        <taxon>Entelegynae</taxon>
        <taxon>Araneoidea</taxon>
        <taxon>Nephilidae</taxon>
        <taxon>Trichonephila</taxon>
    </lineage>
</organism>